<organism evidence="2 3">
    <name type="scientific">Carboxylicivirga marina</name>
    <dbReference type="NCBI Taxonomy" id="2800988"/>
    <lineage>
        <taxon>Bacteria</taxon>
        <taxon>Pseudomonadati</taxon>
        <taxon>Bacteroidota</taxon>
        <taxon>Bacteroidia</taxon>
        <taxon>Marinilabiliales</taxon>
        <taxon>Marinilabiliaceae</taxon>
        <taxon>Carboxylicivirga</taxon>
    </lineage>
</organism>
<dbReference type="NCBIfam" id="TIGR04183">
    <property type="entry name" value="Por_Secre_tail"/>
    <property type="match status" value="1"/>
</dbReference>
<evidence type="ECO:0000313" key="3">
    <source>
        <dbReference type="Proteomes" id="UP000605676"/>
    </source>
</evidence>
<dbReference type="EMBL" id="JAENRR010000058">
    <property type="protein sequence ID" value="MBK3519241.1"/>
    <property type="molecule type" value="Genomic_DNA"/>
</dbReference>
<dbReference type="RefSeq" id="WP_200466461.1">
    <property type="nucleotide sequence ID" value="NZ_JAENRR010000058.1"/>
</dbReference>
<proteinExistence type="predicted"/>
<dbReference type="Pfam" id="PF18962">
    <property type="entry name" value="Por_Secre_tail"/>
    <property type="match status" value="1"/>
</dbReference>
<keyword evidence="3" id="KW-1185">Reference proteome</keyword>
<protein>
    <submittedName>
        <fullName evidence="2">T9SS type A sorting domain-containing protein</fullName>
    </submittedName>
</protein>
<gene>
    <name evidence="2" type="ORF">JIV24_17970</name>
</gene>
<feature type="domain" description="Secretion system C-terminal sorting" evidence="1">
    <location>
        <begin position="191"/>
        <end position="256"/>
    </location>
</feature>
<comment type="caution">
    <text evidence="2">The sequence shown here is derived from an EMBL/GenBank/DDBJ whole genome shotgun (WGS) entry which is preliminary data.</text>
</comment>
<evidence type="ECO:0000313" key="2">
    <source>
        <dbReference type="EMBL" id="MBK3519241.1"/>
    </source>
</evidence>
<dbReference type="InterPro" id="IPR026444">
    <property type="entry name" value="Secre_tail"/>
</dbReference>
<dbReference type="Gene3D" id="2.60.120.260">
    <property type="entry name" value="Galactose-binding domain-like"/>
    <property type="match status" value="1"/>
</dbReference>
<name>A0ABS1HNM2_9BACT</name>
<dbReference type="Proteomes" id="UP000605676">
    <property type="component" value="Unassembled WGS sequence"/>
</dbReference>
<accession>A0ABS1HNM2</accession>
<reference evidence="2 3" key="1">
    <citation type="submission" date="2021-01" db="EMBL/GenBank/DDBJ databases">
        <title>Carboxyliciviraga sp.nov., isolated from coastal sediments.</title>
        <authorList>
            <person name="Lu D."/>
            <person name="Zhang T."/>
        </authorList>
    </citation>
    <scope>NUCLEOTIDE SEQUENCE [LARGE SCALE GENOMIC DNA]</scope>
    <source>
        <strain evidence="2 3">N1Y132</strain>
    </source>
</reference>
<sequence length="259" mass="28351">MDLPVIEGFESDEGYASDFSVSAQNSWANTNPTSIWKDVFSSADASDKLYVSSIEQQIRPGSAGEQCMKFEINHAAYNIKEGTSGSSLVKLRTLALDNLIQNNDYIIRVWAKTTTSNGVAAISATNGNYQTITNEWVEYELPFTGVGSQIAQVFFKDIDADYDVLLDDMSIEDDPGTVTSITDAFDSKVMIYPNPLQSTLNIKTSGQVSSVEIYSLTGQKVYGSNLGSKQIDVAQLEKGVYIVSMVVDGEVIRKKVTKQ</sequence>
<evidence type="ECO:0000259" key="1">
    <source>
        <dbReference type="Pfam" id="PF18962"/>
    </source>
</evidence>